<evidence type="ECO:0000313" key="2">
    <source>
        <dbReference type="Proteomes" id="UP001163321"/>
    </source>
</evidence>
<organism evidence="1 2">
    <name type="scientific">Peronosclerospora sorghi</name>
    <dbReference type="NCBI Taxonomy" id="230839"/>
    <lineage>
        <taxon>Eukaryota</taxon>
        <taxon>Sar</taxon>
        <taxon>Stramenopiles</taxon>
        <taxon>Oomycota</taxon>
        <taxon>Peronosporomycetes</taxon>
        <taxon>Peronosporales</taxon>
        <taxon>Peronosporaceae</taxon>
        <taxon>Peronosclerospora</taxon>
    </lineage>
</organism>
<sequence length="67" mass="8208">MMRMKTSRSREKSAFQFQIWCLFMLSTFRGENQIQFYWYCNNEASDSKHIENAKQLLYSNLRMPRDT</sequence>
<gene>
    <name evidence="1" type="ORF">PsorP6_017073</name>
</gene>
<name>A0ACC0WDD5_9STRA</name>
<reference evidence="1 2" key="1">
    <citation type="journal article" date="2022" name="bioRxiv">
        <title>The genome of the oomycete Peronosclerospora sorghi, a cosmopolitan pathogen of maize and sorghum, is inflated with dispersed pseudogenes.</title>
        <authorList>
            <person name="Fletcher K."/>
            <person name="Martin F."/>
            <person name="Isakeit T."/>
            <person name="Cavanaugh K."/>
            <person name="Magill C."/>
            <person name="Michelmore R."/>
        </authorList>
    </citation>
    <scope>NUCLEOTIDE SEQUENCE [LARGE SCALE GENOMIC DNA]</scope>
    <source>
        <strain evidence="1">P6</strain>
    </source>
</reference>
<dbReference type="Proteomes" id="UP001163321">
    <property type="component" value="Chromosome 2"/>
</dbReference>
<keyword evidence="2" id="KW-1185">Reference proteome</keyword>
<comment type="caution">
    <text evidence="1">The sequence shown here is derived from an EMBL/GenBank/DDBJ whole genome shotgun (WGS) entry which is preliminary data.</text>
</comment>
<accession>A0ACC0WDD5</accession>
<evidence type="ECO:0000313" key="1">
    <source>
        <dbReference type="EMBL" id="KAI9916123.1"/>
    </source>
</evidence>
<protein>
    <submittedName>
        <fullName evidence="1">Uncharacterized protein</fullName>
    </submittedName>
</protein>
<dbReference type="EMBL" id="CM047581">
    <property type="protein sequence ID" value="KAI9916123.1"/>
    <property type="molecule type" value="Genomic_DNA"/>
</dbReference>
<proteinExistence type="predicted"/>